<reference evidence="3 4" key="1">
    <citation type="journal article" date="2021" name="Hortic Res">
        <title>The domestication of Cucurbita argyrosperma as revealed by the genome of its wild relative.</title>
        <authorList>
            <person name="Barrera-Redondo J."/>
            <person name="Sanchez-de la Vega G."/>
            <person name="Aguirre-Liguori J.A."/>
            <person name="Castellanos-Morales G."/>
            <person name="Gutierrez-Guerrero Y.T."/>
            <person name="Aguirre-Dugua X."/>
            <person name="Aguirre-Planter E."/>
            <person name="Tenaillon M.I."/>
            <person name="Lira-Saade R."/>
            <person name="Eguiarte L.E."/>
        </authorList>
    </citation>
    <scope>NUCLEOTIDE SEQUENCE [LARGE SCALE GENOMIC DNA]</scope>
    <source>
        <strain evidence="3">JBR-2021</strain>
    </source>
</reference>
<comment type="caution">
    <text evidence="3">The sequence shown here is derived from an EMBL/GenBank/DDBJ whole genome shotgun (WGS) entry which is preliminary data.</text>
</comment>
<dbReference type="EMBL" id="JAGKQH010000004">
    <property type="protein sequence ID" value="KAG6600182.1"/>
    <property type="molecule type" value="Genomic_DNA"/>
</dbReference>
<evidence type="ECO:0000313" key="3">
    <source>
        <dbReference type="EMBL" id="KAG6600182.1"/>
    </source>
</evidence>
<organism evidence="3 4">
    <name type="scientific">Cucurbita argyrosperma subsp. sororia</name>
    <dbReference type="NCBI Taxonomy" id="37648"/>
    <lineage>
        <taxon>Eukaryota</taxon>
        <taxon>Viridiplantae</taxon>
        <taxon>Streptophyta</taxon>
        <taxon>Embryophyta</taxon>
        <taxon>Tracheophyta</taxon>
        <taxon>Spermatophyta</taxon>
        <taxon>Magnoliopsida</taxon>
        <taxon>eudicotyledons</taxon>
        <taxon>Gunneridae</taxon>
        <taxon>Pentapetalae</taxon>
        <taxon>rosids</taxon>
        <taxon>fabids</taxon>
        <taxon>Cucurbitales</taxon>
        <taxon>Cucurbitaceae</taxon>
        <taxon>Cucurbiteae</taxon>
        <taxon>Cucurbita</taxon>
    </lineage>
</organism>
<keyword evidence="2" id="KW-0732">Signal</keyword>
<evidence type="ECO:0000256" key="1">
    <source>
        <dbReference type="SAM" id="MobiDB-lite"/>
    </source>
</evidence>
<proteinExistence type="predicted"/>
<dbReference type="Proteomes" id="UP000685013">
    <property type="component" value="Chromosome 4"/>
</dbReference>
<gene>
    <name evidence="3" type="ORF">SDJN03_05415</name>
</gene>
<evidence type="ECO:0000313" key="4">
    <source>
        <dbReference type="Proteomes" id="UP000685013"/>
    </source>
</evidence>
<feature type="chain" id="PRO_5043484749" evidence="2">
    <location>
        <begin position="30"/>
        <end position="73"/>
    </location>
</feature>
<evidence type="ECO:0000256" key="2">
    <source>
        <dbReference type="SAM" id="SignalP"/>
    </source>
</evidence>
<keyword evidence="4" id="KW-1185">Reference proteome</keyword>
<protein>
    <submittedName>
        <fullName evidence="3">Uncharacterized protein</fullName>
    </submittedName>
</protein>
<name>A0AAV6NQG3_9ROSI</name>
<dbReference type="AlphaFoldDB" id="A0AAV6NQG3"/>
<sequence length="73" mass="8037">MAFITARTIALCKLMLVLTIILPSNNVAARNLLDVPRFTHVKRDEMNNTNVGVPNPPQSPGDGPWDIPWDGNV</sequence>
<feature type="non-terminal residue" evidence="3">
    <location>
        <position position="1"/>
    </location>
</feature>
<feature type="region of interest" description="Disordered" evidence="1">
    <location>
        <begin position="46"/>
        <end position="73"/>
    </location>
</feature>
<accession>A0AAV6NQG3</accession>
<feature type="signal peptide" evidence="2">
    <location>
        <begin position="1"/>
        <end position="29"/>
    </location>
</feature>